<evidence type="ECO:0000313" key="1">
    <source>
        <dbReference type="EMBL" id="TGY66006.1"/>
    </source>
</evidence>
<reference evidence="1" key="1">
    <citation type="submission" date="2019-04" db="EMBL/GenBank/DDBJ databases">
        <title>Microbes associate with the intestines of laboratory mice.</title>
        <authorList>
            <person name="Navarre W."/>
            <person name="Wong E."/>
            <person name="Huang K."/>
            <person name="Tropini C."/>
            <person name="Ng K."/>
            <person name="Yu B."/>
        </authorList>
    </citation>
    <scope>NUCLEOTIDE SEQUENCE</scope>
    <source>
        <strain evidence="1">NM09_H32</strain>
    </source>
</reference>
<sequence>MPGWYIAALFYQSAVQSALFALYLRAKRPWRQFLVLWIAFVGVIFPIDLRLAEMDLIIKNLFNCVFLGVLCRFLFWQETTRRIVFAVLLYETALVLVEICGIPMLYLLTRKTTDFSAFDNVQKIMTWIACGWMTLIVFALLQIFSKTLTASTKMITYLGCLLLNNILLVLCVCQLLGTRRDDFFSVSYPFVVAILLVLNVLTLFSLSRFARLERLRQSQLRLETIYHGQLLFYLNNESSKDGWRRLRHDLLNFLEQDNE</sequence>
<comment type="caution">
    <text evidence="1">The sequence shown here is derived from an EMBL/GenBank/DDBJ whole genome shotgun (WGS) entry which is preliminary data.</text>
</comment>
<gene>
    <name evidence="1" type="ORF">E5336_05830</name>
</gene>
<dbReference type="Proteomes" id="UP000308836">
    <property type="component" value="Unassembled WGS sequence"/>
</dbReference>
<dbReference type="EMBL" id="SRYG01000010">
    <property type="protein sequence ID" value="TGY66006.1"/>
    <property type="molecule type" value="Genomic_DNA"/>
</dbReference>
<name>A0AC61R7D6_9FIRM</name>
<proteinExistence type="predicted"/>
<keyword evidence="2" id="KW-1185">Reference proteome</keyword>
<protein>
    <submittedName>
        <fullName evidence="1">Uncharacterized protein</fullName>
    </submittedName>
</protein>
<accession>A0AC61R7D6</accession>
<organism evidence="1 2">
    <name type="scientific">Dubosiella muris</name>
    <dbReference type="NCBI Taxonomy" id="3038133"/>
    <lineage>
        <taxon>Bacteria</taxon>
        <taxon>Bacillati</taxon>
        <taxon>Bacillota</taxon>
        <taxon>Erysipelotrichia</taxon>
        <taxon>Erysipelotrichales</taxon>
        <taxon>Erysipelotrichaceae</taxon>
        <taxon>Dubosiella</taxon>
    </lineage>
</organism>
<evidence type="ECO:0000313" key="2">
    <source>
        <dbReference type="Proteomes" id="UP000308836"/>
    </source>
</evidence>